<evidence type="ECO:0000259" key="7">
    <source>
        <dbReference type="Pfam" id="PF20684"/>
    </source>
</evidence>
<feature type="transmembrane region" description="Helical" evidence="6">
    <location>
        <begin position="475"/>
        <end position="497"/>
    </location>
</feature>
<organism evidence="8 9">
    <name type="scientific">Fusarium denticulatum</name>
    <dbReference type="NCBI Taxonomy" id="48507"/>
    <lineage>
        <taxon>Eukaryota</taxon>
        <taxon>Fungi</taxon>
        <taxon>Dikarya</taxon>
        <taxon>Ascomycota</taxon>
        <taxon>Pezizomycotina</taxon>
        <taxon>Sordariomycetes</taxon>
        <taxon>Hypocreomycetidae</taxon>
        <taxon>Hypocreales</taxon>
        <taxon>Nectriaceae</taxon>
        <taxon>Fusarium</taxon>
        <taxon>Fusarium fujikuroi species complex</taxon>
    </lineage>
</organism>
<evidence type="ECO:0000256" key="2">
    <source>
        <dbReference type="ARBA" id="ARBA00022692"/>
    </source>
</evidence>
<dbReference type="InterPro" id="IPR052337">
    <property type="entry name" value="SAT4-like"/>
</dbReference>
<protein>
    <submittedName>
        <fullName evidence="8">Integral membrane protein pth11</fullName>
    </submittedName>
</protein>
<reference evidence="8 9" key="1">
    <citation type="submission" date="2020-05" db="EMBL/GenBank/DDBJ databases">
        <title>Identification and distribution of gene clusters putatively required for synthesis of sphingolipid metabolism inhibitors in phylogenetically diverse species of the filamentous fungus Fusarium.</title>
        <authorList>
            <person name="Kim H.-S."/>
            <person name="Busman M."/>
            <person name="Brown D.W."/>
            <person name="Divon H."/>
            <person name="Uhlig S."/>
            <person name="Proctor R.H."/>
        </authorList>
    </citation>
    <scope>NUCLEOTIDE SEQUENCE [LARGE SCALE GENOMIC DNA]</scope>
    <source>
        <strain evidence="8 9">NRRL 25311</strain>
    </source>
</reference>
<dbReference type="InterPro" id="IPR032675">
    <property type="entry name" value="LRR_dom_sf"/>
</dbReference>
<gene>
    <name evidence="8" type="ORF">FDENT_416</name>
</gene>
<accession>A0A8H5XKC6</accession>
<keyword evidence="2 6" id="KW-0812">Transmembrane</keyword>
<evidence type="ECO:0000256" key="4">
    <source>
        <dbReference type="ARBA" id="ARBA00023136"/>
    </source>
</evidence>
<dbReference type="EMBL" id="JAAOAK010000011">
    <property type="protein sequence ID" value="KAF5695334.1"/>
    <property type="molecule type" value="Genomic_DNA"/>
</dbReference>
<dbReference type="Proteomes" id="UP000562682">
    <property type="component" value="Unassembled WGS sequence"/>
</dbReference>
<feature type="transmembrane region" description="Helical" evidence="6">
    <location>
        <begin position="525"/>
        <end position="545"/>
    </location>
</feature>
<comment type="subcellular location">
    <subcellularLocation>
        <location evidence="1">Membrane</location>
        <topology evidence="1">Multi-pass membrane protein</topology>
    </subcellularLocation>
</comment>
<evidence type="ECO:0000313" key="9">
    <source>
        <dbReference type="Proteomes" id="UP000562682"/>
    </source>
</evidence>
<feature type="domain" description="Rhodopsin" evidence="7">
    <location>
        <begin position="407"/>
        <end position="619"/>
    </location>
</feature>
<keyword evidence="4 6" id="KW-0472">Membrane</keyword>
<comment type="caution">
    <text evidence="8">The sequence shown here is derived from an EMBL/GenBank/DDBJ whole genome shotgun (WGS) entry which is preliminary data.</text>
</comment>
<dbReference type="Gene3D" id="3.80.10.10">
    <property type="entry name" value="Ribonuclease Inhibitor"/>
    <property type="match status" value="1"/>
</dbReference>
<evidence type="ECO:0000256" key="1">
    <source>
        <dbReference type="ARBA" id="ARBA00004141"/>
    </source>
</evidence>
<evidence type="ECO:0000313" key="8">
    <source>
        <dbReference type="EMBL" id="KAF5695334.1"/>
    </source>
</evidence>
<feature type="transmembrane region" description="Helical" evidence="6">
    <location>
        <begin position="595"/>
        <end position="619"/>
    </location>
</feature>
<keyword evidence="9" id="KW-1185">Reference proteome</keyword>
<evidence type="ECO:0000256" key="5">
    <source>
        <dbReference type="ARBA" id="ARBA00038359"/>
    </source>
</evidence>
<feature type="transmembrane region" description="Helical" evidence="6">
    <location>
        <begin position="402"/>
        <end position="422"/>
    </location>
</feature>
<comment type="similarity">
    <text evidence="5">Belongs to the SAT4 family.</text>
</comment>
<feature type="transmembrane region" description="Helical" evidence="6">
    <location>
        <begin position="557"/>
        <end position="575"/>
    </location>
</feature>
<evidence type="ECO:0000256" key="3">
    <source>
        <dbReference type="ARBA" id="ARBA00022989"/>
    </source>
</evidence>
<dbReference type="PANTHER" id="PTHR33048">
    <property type="entry name" value="PTH11-LIKE INTEGRAL MEMBRANE PROTEIN (AFU_ORTHOLOGUE AFUA_5G11245)"/>
    <property type="match status" value="1"/>
</dbReference>
<sequence length="698" mass="78308">MNTVRDAKPIIKDILPPELLGSIISYFCSHCVDDIEDEDNEANVKVLMALTQTSREFRSVAMPILFHSLGPHLPSTYVLRVLDHQPDLAHMAITQSESIDKTQSSLVDAEMCLAMVLCSGMERLKIRMSDNQHKEMFPNLRHLDIDKTQSTNFSLCDPEPILLLRGAPCLQTLIFRAPRGERHVHQKSDSGIQQFCAGVTNITELQILGLPFFEGDWQTRALERILGAAQNLKSFKFVGVGDGIWQSHVHSDTPPAQLLWFLNPQTQKTLQRLSLDFNRANSRLQRKSITPQQIRQFTSLDTLQLDPSCYCTKRMTEEGIVEQETYLVDFLPQTVQTLTIFLDRWARYGLVYDSTLLAQRVVSGEFPNLKRVEVEAPIWRMKAPALGVSLYDNWAKEQWAKLSGLEVCLAIGTGLVIFNVTLGFGKDQSDVDPAVVPTIALTGTIFGIFGVLSASWSKSSFALTLIRLVDGWMSWFLWFLIISTNIIMDLVIVFSFVKCTPAEKVWHSSLPGTCWNPMVATYYNIFAGAFSGLVDLILCAIAWTIIWKLSIRTREKIGVGIALTFGIFAAAAAAAKCYKMLGLSSKNRTLDRVGIIIWSTTECAVTIMAASIPVMRILILRIYRRTPDQVSNRPLRTLRIISTRDKKASTNNTMPSYNTEGINMLAEDGLRDLSLPSRTISARQNDNDILEYTVRLGS</sequence>
<keyword evidence="3 6" id="KW-1133">Transmembrane helix</keyword>
<proteinExistence type="inferred from homology"/>
<dbReference type="PANTHER" id="PTHR33048:SF42">
    <property type="entry name" value="INTEGRAL MEMBRANE PROTEIN"/>
    <property type="match status" value="1"/>
</dbReference>
<dbReference type="SUPFAM" id="SSF52047">
    <property type="entry name" value="RNI-like"/>
    <property type="match status" value="1"/>
</dbReference>
<feature type="transmembrane region" description="Helical" evidence="6">
    <location>
        <begin position="434"/>
        <end position="454"/>
    </location>
</feature>
<name>A0A8H5XKC6_9HYPO</name>
<dbReference type="InterPro" id="IPR049326">
    <property type="entry name" value="Rhodopsin_dom_fungi"/>
</dbReference>
<dbReference type="Pfam" id="PF20684">
    <property type="entry name" value="Fung_rhodopsin"/>
    <property type="match status" value="1"/>
</dbReference>
<dbReference type="AlphaFoldDB" id="A0A8H5XKC6"/>
<evidence type="ECO:0000256" key="6">
    <source>
        <dbReference type="SAM" id="Phobius"/>
    </source>
</evidence>
<dbReference type="GO" id="GO:0016020">
    <property type="term" value="C:membrane"/>
    <property type="evidence" value="ECO:0007669"/>
    <property type="project" value="UniProtKB-SubCell"/>
</dbReference>